<reference evidence="2" key="1">
    <citation type="submission" date="2023-03" db="EMBL/GenBank/DDBJ databases">
        <title>Mating type loci evolution in Malassezia.</title>
        <authorList>
            <person name="Coelho M.A."/>
        </authorList>
    </citation>
    <scope>NUCLEOTIDE SEQUENCE</scope>
    <source>
        <strain evidence="2">CBS 11721</strain>
    </source>
</reference>
<name>A0AAF0EUA4_9BASI</name>
<dbReference type="AlphaFoldDB" id="A0AAF0EUA4"/>
<sequence>MLDWKPAGLVMSAYDDVLQRMMRALETPPLDDVPALSHQRSFDSVSSFTAPTLTNQDGVWYRIHDMNDISTDSARRRPFDFAELQADPDMSAVALAVTSDLPQEPLHRVAHNFPGYVSALQYRRSTTGERGSMRPTTLARFGAKLAGLWRPESPADYEKYTPPEPPQLPSTPVKSRDTAISERPSTPLAAQIARRRSNRATPPRRKPVPADAEPIPAVPALAMLAPAVRGDESTFFASAMSADDSIVANGTMVAMPRGSAPGRIATRPPPRPPKSALRAIRAVRAEQVPPPAHISPVPSLSDGSDDSDIEVVAYAIDEPPVTQLQGLNISLPKMAERNSAAADASLASLF</sequence>
<proteinExistence type="predicted"/>
<feature type="compositionally biased region" description="Basic residues" evidence="1">
    <location>
        <begin position="193"/>
        <end position="207"/>
    </location>
</feature>
<accession>A0AAF0EUA4</accession>
<evidence type="ECO:0000313" key="3">
    <source>
        <dbReference type="Proteomes" id="UP001219933"/>
    </source>
</evidence>
<organism evidence="2 3">
    <name type="scientific">Malassezia cuniculi</name>
    <dbReference type="NCBI Taxonomy" id="948313"/>
    <lineage>
        <taxon>Eukaryota</taxon>
        <taxon>Fungi</taxon>
        <taxon>Dikarya</taxon>
        <taxon>Basidiomycota</taxon>
        <taxon>Ustilaginomycotina</taxon>
        <taxon>Malasseziomycetes</taxon>
        <taxon>Malasseziales</taxon>
        <taxon>Malasseziaceae</taxon>
        <taxon>Malassezia</taxon>
    </lineage>
</organism>
<protein>
    <submittedName>
        <fullName evidence="2">Uncharacterized protein</fullName>
    </submittedName>
</protein>
<dbReference type="Proteomes" id="UP001219933">
    <property type="component" value="Chromosome 2"/>
</dbReference>
<feature type="region of interest" description="Disordered" evidence="1">
    <location>
        <begin position="153"/>
        <end position="212"/>
    </location>
</feature>
<evidence type="ECO:0000313" key="2">
    <source>
        <dbReference type="EMBL" id="WFD34727.1"/>
    </source>
</evidence>
<dbReference type="EMBL" id="CP119878">
    <property type="protein sequence ID" value="WFD34727.1"/>
    <property type="molecule type" value="Genomic_DNA"/>
</dbReference>
<evidence type="ECO:0000256" key="1">
    <source>
        <dbReference type="SAM" id="MobiDB-lite"/>
    </source>
</evidence>
<keyword evidence="3" id="KW-1185">Reference proteome</keyword>
<gene>
    <name evidence="2" type="ORF">MCUN1_001571</name>
</gene>